<feature type="region of interest" description="Disordered" evidence="3">
    <location>
        <begin position="13"/>
        <end position="36"/>
    </location>
</feature>
<sequence>MQQLVEDALQRLAGVQPRQHAAGRQTGEAVQRGEHREPDPFGVAAVHVAAALSVHDHREHLLAQAAPGGDQLLRGVRGVLAHEHQLQQLRVPHREVDVGAGHHGQPGAEPAAGARRGVELGGEALETAQGQRVQQRLPVAEVPARRGVADPDVPRQLPQRQGVDPPHAQRRGRGVQQRGAQVPVVITLSGHDRELTGNVDTGIIVAVANFVVDDYIGSMTTTRKHHQLPDLPDLTGRTAVVTGANSGLGVHTARALAGAGAHVVLAVRDVAKGEDAAATVPGSREVRRLDLADLASVREFVEAWHGDLDLLVNNAGVMIPPEGRTEDGFETQFGTNHLGHFALTNLLLPHVTDRVVTVASGAHRFVRGIDFDNPNSTGDYNAQRAYGQSKLANLLFTLELQRRLGELGSPVRALAAHPGWSATGLQGHTPSRVLRAVLAVGNRIFAQDAQAGALPTVYAATQDLPGASYVGPDGMFELRGRPTLVGRTAAASDPVAAKRLWSLSEELTGVSFPLARTS</sequence>
<feature type="region of interest" description="Disordered" evidence="3">
    <location>
        <begin position="140"/>
        <end position="178"/>
    </location>
</feature>
<dbReference type="CDD" id="cd05327">
    <property type="entry name" value="retinol-DH_like_SDR_c_like"/>
    <property type="match status" value="1"/>
</dbReference>
<reference evidence="4 5" key="1">
    <citation type="journal article" date="2007" name="Nat. Biotechnol.">
        <title>Complete genome sequence of the erythromycin-producing bacterium Saccharopolyspora erythraea NRRL23338.</title>
        <authorList>
            <person name="Oliynyk M."/>
            <person name="Samborskyy M."/>
            <person name="Lester J.B."/>
            <person name="Mironenko T."/>
            <person name="Scott N."/>
            <person name="Dickens S."/>
            <person name="Haydock S.F."/>
            <person name="Leadlay P.F."/>
        </authorList>
    </citation>
    <scope>NUCLEOTIDE SEQUENCE [LARGE SCALE GENOMIC DNA]</scope>
    <source>
        <strain evidence="5">ATCC 11635 / DSM 40517 / JCM 4748 / NBRC 13426 / NCIMB 8594 / NRRL 2338</strain>
    </source>
</reference>
<organism evidence="4 5">
    <name type="scientific">Saccharopolyspora erythraea (strain ATCC 11635 / DSM 40517 / JCM 4748 / NBRC 13426 / NCIMB 8594 / NRRL 2338)</name>
    <dbReference type="NCBI Taxonomy" id="405948"/>
    <lineage>
        <taxon>Bacteria</taxon>
        <taxon>Bacillati</taxon>
        <taxon>Actinomycetota</taxon>
        <taxon>Actinomycetes</taxon>
        <taxon>Pseudonocardiales</taxon>
        <taxon>Pseudonocardiaceae</taxon>
        <taxon>Saccharopolyspora</taxon>
    </lineage>
</organism>
<dbReference type="EMBL" id="AM420293">
    <property type="protein sequence ID" value="CAM02251.1"/>
    <property type="molecule type" value="Genomic_DNA"/>
</dbReference>
<dbReference type="Pfam" id="PF00106">
    <property type="entry name" value="adh_short"/>
    <property type="match status" value="1"/>
</dbReference>
<dbReference type="PANTHER" id="PTHR24320">
    <property type="entry name" value="RETINOL DEHYDROGENASE"/>
    <property type="match status" value="1"/>
</dbReference>
<dbReference type="PRINTS" id="PR00081">
    <property type="entry name" value="GDHRDH"/>
</dbReference>
<gene>
    <name evidence="4" type="ordered locus">SACE_2973</name>
</gene>
<dbReference type="KEGG" id="sen:SACE_2973"/>
<dbReference type="NCBIfam" id="NF004846">
    <property type="entry name" value="PRK06197.1"/>
    <property type="match status" value="1"/>
</dbReference>
<proteinExistence type="inferred from homology"/>
<dbReference type="AlphaFoldDB" id="A4FDX6"/>
<feature type="compositionally biased region" description="Basic and acidic residues" evidence="3">
    <location>
        <begin position="143"/>
        <end position="153"/>
    </location>
</feature>
<dbReference type="Proteomes" id="UP000006728">
    <property type="component" value="Chromosome"/>
</dbReference>
<dbReference type="GO" id="GO:0016491">
    <property type="term" value="F:oxidoreductase activity"/>
    <property type="evidence" value="ECO:0007669"/>
    <property type="project" value="UniProtKB-KW"/>
</dbReference>
<keyword evidence="2" id="KW-0560">Oxidoreductase</keyword>
<evidence type="ECO:0000313" key="4">
    <source>
        <dbReference type="EMBL" id="CAM02251.1"/>
    </source>
</evidence>
<accession>A4FDX6</accession>
<protein>
    <submittedName>
        <fullName evidence="4">Oxidoreductase, short-chain dehydrogenase/reductase family</fullName>
    </submittedName>
</protein>
<evidence type="ECO:0000256" key="2">
    <source>
        <dbReference type="ARBA" id="ARBA00023002"/>
    </source>
</evidence>
<evidence type="ECO:0000313" key="5">
    <source>
        <dbReference type="Proteomes" id="UP000006728"/>
    </source>
</evidence>
<name>A4FDX6_SACEN</name>
<keyword evidence="5" id="KW-1185">Reference proteome</keyword>
<evidence type="ECO:0000256" key="3">
    <source>
        <dbReference type="SAM" id="MobiDB-lite"/>
    </source>
</evidence>
<dbReference type="InterPro" id="IPR036291">
    <property type="entry name" value="NAD(P)-bd_dom_sf"/>
</dbReference>
<dbReference type="InterPro" id="IPR002347">
    <property type="entry name" value="SDR_fam"/>
</dbReference>
<comment type="similarity">
    <text evidence="1">Belongs to the short-chain dehydrogenases/reductases (SDR) family.</text>
</comment>
<dbReference type="eggNOG" id="COG1028">
    <property type="taxonomic scope" value="Bacteria"/>
</dbReference>
<dbReference type="SUPFAM" id="SSF51735">
    <property type="entry name" value="NAD(P)-binding Rossmann-fold domains"/>
    <property type="match status" value="1"/>
</dbReference>
<dbReference type="PANTHER" id="PTHR24320:SF148">
    <property type="entry name" value="NAD(P)-BINDING ROSSMANN-FOLD SUPERFAMILY PROTEIN"/>
    <property type="match status" value="1"/>
</dbReference>
<dbReference type="STRING" id="405948.SACE_2973"/>
<dbReference type="Gene3D" id="3.40.50.720">
    <property type="entry name" value="NAD(P)-binding Rossmann-like Domain"/>
    <property type="match status" value="1"/>
</dbReference>
<dbReference type="HOGENOM" id="CLU_525700_0_0_11"/>
<evidence type="ECO:0000256" key="1">
    <source>
        <dbReference type="ARBA" id="ARBA00006484"/>
    </source>
</evidence>